<gene>
    <name evidence="1" type="ORF">NC662_19065</name>
</gene>
<comment type="caution">
    <text evidence="1">The sequence shown here is derived from an EMBL/GenBank/DDBJ whole genome shotgun (WGS) entry which is preliminary data.</text>
</comment>
<dbReference type="Proteomes" id="UP001248536">
    <property type="component" value="Unassembled WGS sequence"/>
</dbReference>
<accession>A0ABU2F5E0</accession>
<sequence length="247" mass="28116">MTETNRPEVRVSMAAGLTWEFVVPSSATTCAEQAKEMIQFCDQLYKALGDFLVPIEISYCIHKLGKDTEIRPDGDTGEGVIQELRNEDGIRVSEFIESTDVAGPNVRWIPRVPFGRNRYKIHFDGTDYTIERSDCTPYRNGKCRQDMAIPDPLELTVTHRPAQNIQSVTTNHVLTVSVAMHSDLWLRNSESGRKNRAYLLDFFADIADAISATSVQRDKYRTSDFWNDLSVYSSDDDYIELEPEAIY</sequence>
<evidence type="ECO:0000313" key="1">
    <source>
        <dbReference type="EMBL" id="MDS0255808.1"/>
    </source>
</evidence>
<name>A0ABU2F5E0_HALAR</name>
<reference evidence="1 2" key="1">
    <citation type="submission" date="2022-06" db="EMBL/GenBank/DDBJ databases">
        <title>Haloarcula sp. a new haloarchaeum isolate from saline soil.</title>
        <authorList>
            <person name="Strakova D."/>
            <person name="Galisteo C."/>
            <person name="Sanchez-Porro C."/>
            <person name="Ventosa A."/>
        </authorList>
    </citation>
    <scope>NUCLEOTIDE SEQUENCE [LARGE SCALE GENOMIC DNA]</scope>
    <source>
        <strain evidence="1 2">JCM 15760</strain>
    </source>
</reference>
<keyword evidence="2" id="KW-1185">Reference proteome</keyword>
<organism evidence="1 2">
    <name type="scientific">Haloarcula argentinensis</name>
    <dbReference type="NCBI Taxonomy" id="43776"/>
    <lineage>
        <taxon>Archaea</taxon>
        <taxon>Methanobacteriati</taxon>
        <taxon>Methanobacteriota</taxon>
        <taxon>Stenosarchaea group</taxon>
        <taxon>Halobacteria</taxon>
        <taxon>Halobacteriales</taxon>
        <taxon>Haloarculaceae</taxon>
        <taxon>Haloarcula</taxon>
    </lineage>
</organism>
<evidence type="ECO:0000313" key="2">
    <source>
        <dbReference type="Proteomes" id="UP001248536"/>
    </source>
</evidence>
<protein>
    <submittedName>
        <fullName evidence="1">Uncharacterized protein</fullName>
    </submittedName>
</protein>
<dbReference type="RefSeq" id="WP_152422970.1">
    <property type="nucleotide sequence ID" value="NZ_BAABDY010000005.1"/>
</dbReference>
<proteinExistence type="predicted"/>
<dbReference type="EMBL" id="JAMQCP010000005">
    <property type="protein sequence ID" value="MDS0255808.1"/>
    <property type="molecule type" value="Genomic_DNA"/>
</dbReference>